<accession>A0A8K0X3P4</accession>
<evidence type="ECO:0000313" key="3">
    <source>
        <dbReference type="EMBL" id="KAH7362399.1"/>
    </source>
</evidence>
<dbReference type="EMBL" id="JAGPXD010000003">
    <property type="protein sequence ID" value="KAH7362399.1"/>
    <property type="molecule type" value="Genomic_DNA"/>
</dbReference>
<keyword evidence="2" id="KW-0812">Transmembrane</keyword>
<sequence length="207" mass="22621">MSSHRHLAPEHHEGNARCPCTPPEHDPEHKARSAFLGSGRRSTPSTGRMIVLPSLALGEHRADATGAWVYEALVLPRPLLSLLFLVARHKRIILDVETPRYTLRMVSAHGLARLDFVLHFWFSFLLGFGGRREGAYYTGAGIAPWGFVCFSPVGARGGLDWIAHHYTLFLLLLLFLLSLSSAGGHAGAEGPGGGFPLGPLHPFFRSL</sequence>
<organism evidence="3 4">
    <name type="scientific">Plectosphaerella cucumerina</name>
    <dbReference type="NCBI Taxonomy" id="40658"/>
    <lineage>
        <taxon>Eukaryota</taxon>
        <taxon>Fungi</taxon>
        <taxon>Dikarya</taxon>
        <taxon>Ascomycota</taxon>
        <taxon>Pezizomycotina</taxon>
        <taxon>Sordariomycetes</taxon>
        <taxon>Hypocreomycetidae</taxon>
        <taxon>Glomerellales</taxon>
        <taxon>Plectosphaerellaceae</taxon>
        <taxon>Plectosphaerella</taxon>
    </lineage>
</organism>
<dbReference type="Proteomes" id="UP000813385">
    <property type="component" value="Unassembled WGS sequence"/>
</dbReference>
<protein>
    <submittedName>
        <fullName evidence="3">Uncharacterized protein</fullName>
    </submittedName>
</protein>
<dbReference type="AlphaFoldDB" id="A0A8K0X3P4"/>
<evidence type="ECO:0000256" key="1">
    <source>
        <dbReference type="SAM" id="MobiDB-lite"/>
    </source>
</evidence>
<keyword evidence="2" id="KW-1133">Transmembrane helix</keyword>
<gene>
    <name evidence="3" type="ORF">B0T11DRAFT_83837</name>
</gene>
<name>A0A8K0X3P4_9PEZI</name>
<evidence type="ECO:0000256" key="2">
    <source>
        <dbReference type="SAM" id="Phobius"/>
    </source>
</evidence>
<feature type="region of interest" description="Disordered" evidence="1">
    <location>
        <begin position="1"/>
        <end position="44"/>
    </location>
</feature>
<keyword evidence="4" id="KW-1185">Reference proteome</keyword>
<reference evidence="3" key="1">
    <citation type="journal article" date="2021" name="Nat. Commun.">
        <title>Genetic determinants of endophytism in the Arabidopsis root mycobiome.</title>
        <authorList>
            <person name="Mesny F."/>
            <person name="Miyauchi S."/>
            <person name="Thiergart T."/>
            <person name="Pickel B."/>
            <person name="Atanasova L."/>
            <person name="Karlsson M."/>
            <person name="Huettel B."/>
            <person name="Barry K.W."/>
            <person name="Haridas S."/>
            <person name="Chen C."/>
            <person name="Bauer D."/>
            <person name="Andreopoulos W."/>
            <person name="Pangilinan J."/>
            <person name="LaButti K."/>
            <person name="Riley R."/>
            <person name="Lipzen A."/>
            <person name="Clum A."/>
            <person name="Drula E."/>
            <person name="Henrissat B."/>
            <person name="Kohler A."/>
            <person name="Grigoriev I.V."/>
            <person name="Martin F.M."/>
            <person name="Hacquard S."/>
        </authorList>
    </citation>
    <scope>NUCLEOTIDE SEQUENCE</scope>
    <source>
        <strain evidence="3">MPI-CAGE-AT-0016</strain>
    </source>
</reference>
<evidence type="ECO:0000313" key="4">
    <source>
        <dbReference type="Proteomes" id="UP000813385"/>
    </source>
</evidence>
<proteinExistence type="predicted"/>
<comment type="caution">
    <text evidence="3">The sequence shown here is derived from an EMBL/GenBank/DDBJ whole genome shotgun (WGS) entry which is preliminary data.</text>
</comment>
<feature type="transmembrane region" description="Helical" evidence="2">
    <location>
        <begin position="134"/>
        <end position="154"/>
    </location>
</feature>
<feature type="transmembrane region" description="Helical" evidence="2">
    <location>
        <begin position="166"/>
        <end position="188"/>
    </location>
</feature>
<keyword evidence="2" id="KW-0472">Membrane</keyword>